<organism evidence="2 3">
    <name type="scientific">Pseudomonas fluorescens</name>
    <dbReference type="NCBI Taxonomy" id="294"/>
    <lineage>
        <taxon>Bacteria</taxon>
        <taxon>Pseudomonadati</taxon>
        <taxon>Pseudomonadota</taxon>
        <taxon>Gammaproteobacteria</taxon>
        <taxon>Pseudomonadales</taxon>
        <taxon>Pseudomonadaceae</taxon>
        <taxon>Pseudomonas</taxon>
    </lineage>
</organism>
<protein>
    <submittedName>
        <fullName evidence="2">N, N'-diacetylbacillosaminyl-diphospho-undecaprenol alpha-1,3-N-acetylgalactosaminyltransferase</fullName>
        <ecNumber evidence="2">2.4.1.290</ecNumber>
    </submittedName>
</protein>
<dbReference type="EC" id="2.4.1.290" evidence="2"/>
<dbReference type="RefSeq" id="WP_150788183.1">
    <property type="nucleotide sequence ID" value="NZ_CABVJF010000039.1"/>
</dbReference>
<dbReference type="InterPro" id="IPR028098">
    <property type="entry name" value="Glyco_trans_4-like_N"/>
</dbReference>
<dbReference type="CDD" id="cd03808">
    <property type="entry name" value="GT4_CapM-like"/>
    <property type="match status" value="1"/>
</dbReference>
<sequence>MTITLSSNTAWSLYNFRAGLIRALIERNEHVVVLSPHDEFSKRLSQMGCEVIDLPMDNKGTHPQRDTALFMKYRKIYRQLKPSLALHYTIKPVIYGSLAAHSAGIPCINTITGLGTAFIRDNWLTRIAEGLYKVSQRNVAQVFFQNNDDMSLFQERRLVPLDRLQRLPGSGVNLEHFAVTHPPAMSEPTFLLIARLLWDKGVGEFVEAARLIKLSHPHARFQILGALGAANRTAIPREQLDTWLREGVIEYLGETDDVRPYITQAHCVVLPSYREGVPRSLLEGGAMGRPLITTDAPGCRDVVNHEVNGYLCKVQDAVDLSNKIQRFLGLSDEERTLMSNRSSEKVRNEFDEKLVITRYLDAIDRYRAKPKNRT</sequence>
<feature type="domain" description="Glycosyltransferase subfamily 4-like N-terminal" evidence="1">
    <location>
        <begin position="4"/>
        <end position="146"/>
    </location>
</feature>
<dbReference type="Pfam" id="PF13692">
    <property type="entry name" value="Glyco_trans_1_4"/>
    <property type="match status" value="1"/>
</dbReference>
<proteinExistence type="predicted"/>
<evidence type="ECO:0000313" key="2">
    <source>
        <dbReference type="EMBL" id="VVQ26019.1"/>
    </source>
</evidence>
<name>A0A5E7VT19_PSEFL</name>
<dbReference type="Gene3D" id="3.40.50.2000">
    <property type="entry name" value="Glycogen Phosphorylase B"/>
    <property type="match status" value="2"/>
</dbReference>
<keyword evidence="2" id="KW-0808">Transferase</keyword>
<keyword evidence="2" id="KW-0328">Glycosyltransferase</keyword>
<evidence type="ECO:0000313" key="3">
    <source>
        <dbReference type="Proteomes" id="UP000381378"/>
    </source>
</evidence>
<dbReference type="Proteomes" id="UP000381378">
    <property type="component" value="Unassembled WGS sequence"/>
</dbReference>
<dbReference type="SUPFAM" id="SSF53756">
    <property type="entry name" value="UDP-Glycosyltransferase/glycogen phosphorylase"/>
    <property type="match status" value="1"/>
</dbReference>
<dbReference type="PANTHER" id="PTHR12526:SF638">
    <property type="entry name" value="SPORE COAT PROTEIN SA"/>
    <property type="match status" value="1"/>
</dbReference>
<dbReference type="AlphaFoldDB" id="A0A5E7VT19"/>
<dbReference type="OrthoDB" id="9775208at2"/>
<evidence type="ECO:0000259" key="1">
    <source>
        <dbReference type="Pfam" id="PF13477"/>
    </source>
</evidence>
<dbReference type="PANTHER" id="PTHR12526">
    <property type="entry name" value="GLYCOSYLTRANSFERASE"/>
    <property type="match status" value="1"/>
</dbReference>
<dbReference type="EMBL" id="CABVJF010000039">
    <property type="protein sequence ID" value="VVQ26019.1"/>
    <property type="molecule type" value="Genomic_DNA"/>
</dbReference>
<dbReference type="Pfam" id="PF13477">
    <property type="entry name" value="Glyco_trans_4_2"/>
    <property type="match status" value="1"/>
</dbReference>
<gene>
    <name evidence="2" type="primary">pglA</name>
    <name evidence="2" type="ORF">PS928_06315</name>
</gene>
<reference evidence="2 3" key="1">
    <citation type="submission" date="2019-09" db="EMBL/GenBank/DDBJ databases">
        <authorList>
            <person name="Chandra G."/>
            <person name="Truman W A."/>
        </authorList>
    </citation>
    <scope>NUCLEOTIDE SEQUENCE [LARGE SCALE GENOMIC DNA]</scope>
    <source>
        <strain evidence="2">PS928</strain>
    </source>
</reference>
<accession>A0A5E7VT19</accession>
<dbReference type="GO" id="GO:0102335">
    <property type="term" value="F:N,N'-diacetylbacillosaminyl-diphospho-undecaprenol alpha-1,3-N-acetylgalactosaminyltransferase activity"/>
    <property type="evidence" value="ECO:0007669"/>
    <property type="project" value="UniProtKB-EC"/>
</dbReference>